<dbReference type="PANTHER" id="PTHR21026:SF2">
    <property type="entry name" value="LARGE RIBOSOMAL SUBUNIT PROTEIN BL32M"/>
    <property type="match status" value="1"/>
</dbReference>
<dbReference type="EMBL" id="MCBS01024815">
    <property type="protein sequence ID" value="RKF72463.1"/>
    <property type="molecule type" value="Genomic_DNA"/>
</dbReference>
<dbReference type="GO" id="GO:0006412">
    <property type="term" value="P:translation"/>
    <property type="evidence" value="ECO:0007669"/>
    <property type="project" value="InterPro"/>
</dbReference>
<accession>A0A420ID56</accession>
<dbReference type="PANTHER" id="PTHR21026">
    <property type="entry name" value="39S RIBOSOMAL PROTEIN L32, MITOCHONDRIAL"/>
    <property type="match status" value="1"/>
</dbReference>
<keyword evidence="6" id="KW-0687">Ribonucleoprotein</keyword>
<name>A0A420ID56_9PEZI</name>
<proteinExistence type="inferred from homology"/>
<comment type="similarity">
    <text evidence="2">Belongs to the bacterial ribosomal protein bL32 family.</text>
</comment>
<dbReference type="SUPFAM" id="SSF57829">
    <property type="entry name" value="Zn-binding ribosomal proteins"/>
    <property type="match status" value="1"/>
</dbReference>
<protein>
    <recommendedName>
        <fullName evidence="7">Large ribosomal subunit protein bL32m</fullName>
    </recommendedName>
</protein>
<dbReference type="InterPro" id="IPR011332">
    <property type="entry name" value="Ribosomal_zn-bd"/>
</dbReference>
<keyword evidence="5" id="KW-0496">Mitochondrion</keyword>
<keyword evidence="3" id="KW-0809">Transit peptide</keyword>
<evidence type="ECO:0000256" key="7">
    <source>
        <dbReference type="ARBA" id="ARBA00039935"/>
    </source>
</evidence>
<comment type="caution">
    <text evidence="8">The sequence shown here is derived from an EMBL/GenBank/DDBJ whole genome shotgun (WGS) entry which is preliminary data.</text>
</comment>
<evidence type="ECO:0000256" key="4">
    <source>
        <dbReference type="ARBA" id="ARBA00022980"/>
    </source>
</evidence>
<evidence type="ECO:0000313" key="9">
    <source>
        <dbReference type="Proteomes" id="UP000285326"/>
    </source>
</evidence>
<evidence type="ECO:0000256" key="3">
    <source>
        <dbReference type="ARBA" id="ARBA00022946"/>
    </source>
</evidence>
<keyword evidence="4" id="KW-0689">Ribosomal protein</keyword>
<dbReference type="Pfam" id="PF01783">
    <property type="entry name" value="Ribosomal_L32p"/>
    <property type="match status" value="1"/>
</dbReference>
<dbReference type="Proteomes" id="UP000285326">
    <property type="component" value="Unassembled WGS sequence"/>
</dbReference>
<comment type="subcellular location">
    <subcellularLocation>
        <location evidence="1">Mitochondrion</location>
    </subcellularLocation>
</comment>
<dbReference type="NCBIfam" id="TIGR01031">
    <property type="entry name" value="rpmF_bact"/>
    <property type="match status" value="1"/>
</dbReference>
<evidence type="ECO:0000256" key="1">
    <source>
        <dbReference type="ARBA" id="ARBA00004173"/>
    </source>
</evidence>
<dbReference type="GO" id="GO:0005762">
    <property type="term" value="C:mitochondrial large ribosomal subunit"/>
    <property type="evidence" value="ECO:0007669"/>
    <property type="project" value="TreeGrafter"/>
</dbReference>
<dbReference type="GO" id="GO:0003735">
    <property type="term" value="F:structural constituent of ribosome"/>
    <property type="evidence" value="ECO:0007669"/>
    <property type="project" value="InterPro"/>
</dbReference>
<evidence type="ECO:0000256" key="5">
    <source>
        <dbReference type="ARBA" id="ARBA00023128"/>
    </source>
</evidence>
<dbReference type="InterPro" id="IPR051991">
    <property type="entry name" value="Mitoribosomal_protein_bL32"/>
</dbReference>
<reference evidence="8 9" key="1">
    <citation type="journal article" date="2018" name="BMC Genomics">
        <title>Comparative genome analyses reveal sequence features reflecting distinct modes of host-adaptation between dicot and monocot powdery mildew.</title>
        <authorList>
            <person name="Wu Y."/>
            <person name="Ma X."/>
            <person name="Pan Z."/>
            <person name="Kale S.D."/>
            <person name="Song Y."/>
            <person name="King H."/>
            <person name="Zhang Q."/>
            <person name="Presley C."/>
            <person name="Deng X."/>
            <person name="Wei C.I."/>
            <person name="Xiao S."/>
        </authorList>
    </citation>
    <scope>NUCLEOTIDE SEQUENCE [LARGE SCALE GENOMIC DNA]</scope>
    <source>
        <strain evidence="8">UMSG1</strain>
    </source>
</reference>
<dbReference type="InterPro" id="IPR002677">
    <property type="entry name" value="Ribosomal_bL32"/>
</dbReference>
<sequence length="186" mass="21123">MASIHVTTSSLISFFLPKQLSVWNRTAFFATRQHQRITNSPCLSQASHLLLAFSYPLLIPPAISINVPDWIGNLWESVLRAVPKKKTSHSKKRSRQRAGKALKDVTSLNKCSGCGHYLMLRNAHDFVYCRYTKFVEGETAEDYNCQKAYRSVNRTMVDGVTLSSLGNSEWSWKRKKKPRSMALNGI</sequence>
<organism evidence="8 9">
    <name type="scientific">Golovinomyces cichoracearum</name>
    <dbReference type="NCBI Taxonomy" id="62708"/>
    <lineage>
        <taxon>Eukaryota</taxon>
        <taxon>Fungi</taxon>
        <taxon>Dikarya</taxon>
        <taxon>Ascomycota</taxon>
        <taxon>Pezizomycotina</taxon>
        <taxon>Leotiomycetes</taxon>
        <taxon>Erysiphales</taxon>
        <taxon>Erysiphaceae</taxon>
        <taxon>Golovinomyces</taxon>
    </lineage>
</organism>
<evidence type="ECO:0000313" key="8">
    <source>
        <dbReference type="EMBL" id="RKF72463.1"/>
    </source>
</evidence>
<evidence type="ECO:0000256" key="2">
    <source>
        <dbReference type="ARBA" id="ARBA00008560"/>
    </source>
</evidence>
<gene>
    <name evidence="8" type="ORF">GcM1_248182</name>
</gene>
<dbReference type="AlphaFoldDB" id="A0A420ID56"/>
<evidence type="ECO:0000256" key="6">
    <source>
        <dbReference type="ARBA" id="ARBA00023274"/>
    </source>
</evidence>